<accession>A0A3B1DGY7</accession>
<dbReference type="PANTHER" id="PTHR46233:SF3">
    <property type="entry name" value="HYDROXYACYLGLUTATHIONE HYDROLASE GLOC"/>
    <property type="match status" value="1"/>
</dbReference>
<evidence type="ECO:0000313" key="6">
    <source>
        <dbReference type="EMBL" id="VAX27907.1"/>
    </source>
</evidence>
<evidence type="ECO:0000256" key="1">
    <source>
        <dbReference type="ARBA" id="ARBA00001947"/>
    </source>
</evidence>
<keyword evidence="3 6" id="KW-0378">Hydrolase</keyword>
<feature type="domain" description="Metallo-beta-lactamase" evidence="5">
    <location>
        <begin position="15"/>
        <end position="191"/>
    </location>
</feature>
<evidence type="ECO:0000256" key="4">
    <source>
        <dbReference type="ARBA" id="ARBA00022833"/>
    </source>
</evidence>
<dbReference type="SMART" id="SM00849">
    <property type="entry name" value="Lactamase_B"/>
    <property type="match status" value="1"/>
</dbReference>
<dbReference type="AlphaFoldDB" id="A0A3B1DGY7"/>
<organism evidence="6">
    <name type="scientific">hydrothermal vent metagenome</name>
    <dbReference type="NCBI Taxonomy" id="652676"/>
    <lineage>
        <taxon>unclassified sequences</taxon>
        <taxon>metagenomes</taxon>
        <taxon>ecological metagenomes</taxon>
    </lineage>
</organism>
<sequence>MMGLEIKTIVVGQLEVNCYIVYDPEKREAIVVDPGDEPDRILDLITTDNLKVTHIVCTHTHFDHVGAIPELRESTAAQIVIHKKEAEIYEAARDMAALWGYDVDPLPPPDIFVSEGDEIRTGNLVFRVIHTPGHSPGGICLYGHGIVITGDTLFAGSVGRTDFPGGDMNLLKESFKRLMTLPEDTIVLPGHGPQSTIGREKRENFFINEV</sequence>
<dbReference type="PANTHER" id="PTHR46233">
    <property type="entry name" value="HYDROXYACYLGLUTATHIONE HYDROLASE GLOC"/>
    <property type="match status" value="1"/>
</dbReference>
<evidence type="ECO:0000256" key="2">
    <source>
        <dbReference type="ARBA" id="ARBA00022723"/>
    </source>
</evidence>
<proteinExistence type="predicted"/>
<dbReference type="EMBL" id="UOGH01000067">
    <property type="protein sequence ID" value="VAX27907.1"/>
    <property type="molecule type" value="Genomic_DNA"/>
</dbReference>
<dbReference type="InterPro" id="IPR001279">
    <property type="entry name" value="Metallo-B-lactamas"/>
</dbReference>
<dbReference type="InterPro" id="IPR051453">
    <property type="entry name" value="MBL_Glyoxalase_II"/>
</dbReference>
<name>A0A3B1DGY7_9ZZZZ</name>
<dbReference type="Gene3D" id="3.60.15.10">
    <property type="entry name" value="Ribonuclease Z/Hydroxyacylglutathione hydrolase-like"/>
    <property type="match status" value="1"/>
</dbReference>
<evidence type="ECO:0000256" key="3">
    <source>
        <dbReference type="ARBA" id="ARBA00022801"/>
    </source>
</evidence>
<keyword evidence="4" id="KW-0862">Zinc</keyword>
<dbReference type="GO" id="GO:0016787">
    <property type="term" value="F:hydrolase activity"/>
    <property type="evidence" value="ECO:0007669"/>
    <property type="project" value="UniProtKB-KW"/>
</dbReference>
<dbReference type="InterPro" id="IPR036866">
    <property type="entry name" value="RibonucZ/Hydroxyglut_hydro"/>
</dbReference>
<comment type="cofactor">
    <cofactor evidence="1">
        <name>Zn(2+)</name>
        <dbReference type="ChEBI" id="CHEBI:29105"/>
    </cofactor>
</comment>
<dbReference type="Pfam" id="PF00753">
    <property type="entry name" value="Lactamase_B"/>
    <property type="match status" value="1"/>
</dbReference>
<keyword evidence="2" id="KW-0479">Metal-binding</keyword>
<evidence type="ECO:0000259" key="5">
    <source>
        <dbReference type="SMART" id="SM00849"/>
    </source>
</evidence>
<protein>
    <submittedName>
        <fullName evidence="6">MBL-fold metallo-hydrolase superfamily</fullName>
    </submittedName>
</protein>
<dbReference type="SUPFAM" id="SSF56281">
    <property type="entry name" value="Metallo-hydrolase/oxidoreductase"/>
    <property type="match status" value="1"/>
</dbReference>
<gene>
    <name evidence="6" type="ORF">MNBD_NITROSPIRAE02-703</name>
</gene>
<dbReference type="GO" id="GO:0046872">
    <property type="term" value="F:metal ion binding"/>
    <property type="evidence" value="ECO:0007669"/>
    <property type="project" value="UniProtKB-KW"/>
</dbReference>
<reference evidence="6" key="1">
    <citation type="submission" date="2018-06" db="EMBL/GenBank/DDBJ databases">
        <authorList>
            <person name="Zhirakovskaya E."/>
        </authorList>
    </citation>
    <scope>NUCLEOTIDE SEQUENCE</scope>
</reference>